<dbReference type="RefSeq" id="WP_115980809.1">
    <property type="nucleotide sequence ID" value="NZ_JAVDQS010000002.1"/>
</dbReference>
<organism evidence="1 2">
    <name type="scientific">Chryseobacterium geocarposphaerae</name>
    <dbReference type="NCBI Taxonomy" id="1416776"/>
    <lineage>
        <taxon>Bacteria</taxon>
        <taxon>Pseudomonadati</taxon>
        <taxon>Bacteroidota</taxon>
        <taxon>Flavobacteriia</taxon>
        <taxon>Flavobacteriales</taxon>
        <taxon>Weeksellaceae</taxon>
        <taxon>Chryseobacterium group</taxon>
        <taxon>Chryseobacterium</taxon>
    </lineage>
</organism>
<evidence type="ECO:0008006" key="3">
    <source>
        <dbReference type="Google" id="ProtNLM"/>
    </source>
</evidence>
<dbReference type="PROSITE" id="PS51257">
    <property type="entry name" value="PROKAR_LIPOPROTEIN"/>
    <property type="match status" value="1"/>
</dbReference>
<evidence type="ECO:0000313" key="2">
    <source>
        <dbReference type="Proteomes" id="UP001184853"/>
    </source>
</evidence>
<accession>A0ABU1LC30</accession>
<dbReference type="Proteomes" id="UP001184853">
    <property type="component" value="Unassembled WGS sequence"/>
</dbReference>
<proteinExistence type="predicted"/>
<gene>
    <name evidence="1" type="ORF">J2781_001182</name>
</gene>
<reference evidence="1 2" key="1">
    <citation type="submission" date="2023-07" db="EMBL/GenBank/DDBJ databases">
        <title>Sorghum-associated microbial communities from plants grown in Nebraska, USA.</title>
        <authorList>
            <person name="Schachtman D."/>
        </authorList>
    </citation>
    <scope>NUCLEOTIDE SEQUENCE [LARGE SCALE GENOMIC DNA]</scope>
    <source>
        <strain evidence="1 2">DS1709</strain>
    </source>
</reference>
<sequence length="144" mass="15522">MKNNFLSSTLRAAKSAVLAGTVLMGVMSCDRDDTPPEVTHKIVYKAEVSGGTITSGKYMSYEEVKDGKPVILSDVPAGGDKWSKEVTTTMRQGIKNPALLVMKATGTNDSSTLKIQIYVDGQLKSEKIATGQVLNADTQIEFVY</sequence>
<protein>
    <recommendedName>
        <fullName evidence="3">Lipoprotein</fullName>
    </recommendedName>
</protein>
<dbReference type="EMBL" id="JAVDQS010000002">
    <property type="protein sequence ID" value="MDR6404267.1"/>
    <property type="molecule type" value="Genomic_DNA"/>
</dbReference>
<name>A0ABU1LC30_9FLAO</name>
<comment type="caution">
    <text evidence="1">The sequence shown here is derived from an EMBL/GenBank/DDBJ whole genome shotgun (WGS) entry which is preliminary data.</text>
</comment>
<evidence type="ECO:0000313" key="1">
    <source>
        <dbReference type="EMBL" id="MDR6404267.1"/>
    </source>
</evidence>
<keyword evidence="2" id="KW-1185">Reference proteome</keyword>